<dbReference type="AlphaFoldDB" id="A0A2A7MGB1"/>
<dbReference type="FunFam" id="3.40.50.1000:FF:000036">
    <property type="entry name" value="HAD family hydrolase"/>
    <property type="match status" value="1"/>
</dbReference>
<dbReference type="SFLD" id="SFLDS00003">
    <property type="entry name" value="Haloacid_Dehalogenase"/>
    <property type="match status" value="1"/>
</dbReference>
<dbReference type="InterPro" id="IPR006439">
    <property type="entry name" value="HAD-SF_hydro_IA"/>
</dbReference>
<comment type="similarity">
    <text evidence="1">Belongs to the HAD-like hydrolase superfamily. CbbY/CbbZ/Gph/YieH family.</text>
</comment>
<dbReference type="GO" id="GO:0046872">
    <property type="term" value="F:metal ion binding"/>
    <property type="evidence" value="ECO:0007669"/>
    <property type="project" value="UniProtKB-KW"/>
</dbReference>
<evidence type="ECO:0000256" key="2">
    <source>
        <dbReference type="ARBA" id="ARBA00022723"/>
    </source>
</evidence>
<organism evidence="5 6">
    <name type="scientific">Clostridium neonatale</name>
    <dbReference type="NCBI Taxonomy" id="137838"/>
    <lineage>
        <taxon>Bacteria</taxon>
        <taxon>Bacillati</taxon>
        <taxon>Bacillota</taxon>
        <taxon>Clostridia</taxon>
        <taxon>Eubacteriales</taxon>
        <taxon>Clostridiaceae</taxon>
        <taxon>Clostridium</taxon>
    </lineage>
</organism>
<gene>
    <name evidence="4" type="ORF">CNEO2_40153</name>
    <name evidence="5" type="ORF">CQ394_02635</name>
</gene>
<name>A0A2A7MGB1_9CLOT</name>
<dbReference type="GO" id="GO:0016787">
    <property type="term" value="F:hydrolase activity"/>
    <property type="evidence" value="ECO:0007669"/>
    <property type="project" value="UniProtKB-KW"/>
</dbReference>
<accession>A0A2A7MGB1</accession>
<dbReference type="SFLD" id="SFLDG01129">
    <property type="entry name" value="C1.5:_HAD__Beta-PGM__Phosphata"/>
    <property type="match status" value="1"/>
</dbReference>
<keyword evidence="2" id="KW-0479">Metal-binding</keyword>
<dbReference type="Gene3D" id="1.10.150.240">
    <property type="entry name" value="Putative phosphatase, domain 2"/>
    <property type="match status" value="1"/>
</dbReference>
<dbReference type="Pfam" id="PF13419">
    <property type="entry name" value="HAD_2"/>
    <property type="match status" value="1"/>
</dbReference>
<dbReference type="NCBIfam" id="TIGR01509">
    <property type="entry name" value="HAD-SF-IA-v3"/>
    <property type="match status" value="1"/>
</dbReference>
<keyword evidence="3" id="KW-0378">Hydrolase</keyword>
<dbReference type="Proteomes" id="UP001189143">
    <property type="component" value="Unassembled WGS sequence"/>
</dbReference>
<dbReference type="InterPro" id="IPR023214">
    <property type="entry name" value="HAD_sf"/>
</dbReference>
<dbReference type="InterPro" id="IPR023198">
    <property type="entry name" value="PGP-like_dom2"/>
</dbReference>
<dbReference type="Proteomes" id="UP000220840">
    <property type="component" value="Unassembled WGS sequence"/>
</dbReference>
<evidence type="ECO:0000256" key="1">
    <source>
        <dbReference type="ARBA" id="ARBA00006171"/>
    </source>
</evidence>
<dbReference type="RefSeq" id="WP_058294810.1">
    <property type="nucleotide sequence ID" value="NZ_CAKJVD010000035.1"/>
</dbReference>
<evidence type="ECO:0000256" key="3">
    <source>
        <dbReference type="ARBA" id="ARBA00022801"/>
    </source>
</evidence>
<reference evidence="5 6" key="1">
    <citation type="submission" date="2017-10" db="EMBL/GenBank/DDBJ databases">
        <title>Effective Description of Clostridium neonatale sp. nov. linked to necrotizing enterocolitis in neonates and a clarification of species assignable to the genus Clostridium (Prazmowski 1880) emend. Lawson and Rainey 2016.</title>
        <authorList>
            <person name="Bernard K."/>
            <person name="Burdz T."/>
            <person name="Wiebe D."/>
            <person name="Balcewich B."/>
            <person name="Alfa M."/>
            <person name="Bernier A.-M."/>
        </authorList>
    </citation>
    <scope>NUCLEOTIDE SEQUENCE [LARGE SCALE GENOMIC DNA]</scope>
    <source>
        <strain evidence="5 6">LCDC99A005</strain>
    </source>
</reference>
<reference evidence="4" key="2">
    <citation type="submission" date="2022-10" db="EMBL/GenBank/DDBJ databases">
        <authorList>
            <person name="Aires J."/>
            <person name="Mesa V."/>
        </authorList>
    </citation>
    <scope>NUCLEOTIDE SEQUENCE</scope>
    <source>
        <strain evidence="4">Clostridium neonatale JD116</strain>
    </source>
</reference>
<sequence>MKKIEAVIFDMDGVLVDTERVSFESYKKVLKEYNYDISHEFYLTLLGRNIPSIKSIFIEIYGDDFPFDEIYPKKSKLATETVDKNGVIVKGGVHELIDYLKDNKYKIAVATSTRKERAHKLLSEIDVLDKVDYIICGDQVQNSKPNPEIFLKAAKVLDVEPEVCAVIEDSEAGILAANAANMKGFNVPDMKMPDDNMKRLAFKICDDLIEVKNYFEAL</sequence>
<proteinExistence type="inferred from homology"/>
<dbReference type="PRINTS" id="PR00413">
    <property type="entry name" value="HADHALOGNASE"/>
</dbReference>
<protein>
    <submittedName>
        <fullName evidence="5">HAD family phosphatase</fullName>
    </submittedName>
</protein>
<dbReference type="OrthoDB" id="9797743at2"/>
<dbReference type="GeneID" id="68876990"/>
<dbReference type="InterPro" id="IPR036412">
    <property type="entry name" value="HAD-like_sf"/>
</dbReference>
<dbReference type="SUPFAM" id="SSF56784">
    <property type="entry name" value="HAD-like"/>
    <property type="match status" value="1"/>
</dbReference>
<evidence type="ECO:0000313" key="4">
    <source>
        <dbReference type="EMBL" id="CAI3644767.1"/>
    </source>
</evidence>
<keyword evidence="6" id="KW-1185">Reference proteome</keyword>
<dbReference type="Gene3D" id="3.40.50.1000">
    <property type="entry name" value="HAD superfamily/HAD-like"/>
    <property type="match status" value="1"/>
</dbReference>
<dbReference type="PANTHER" id="PTHR18901">
    <property type="entry name" value="2-DEOXYGLUCOSE-6-PHOSPHATE PHOSPHATASE 2"/>
    <property type="match status" value="1"/>
</dbReference>
<dbReference type="EMBL" id="CAMTCP010000248">
    <property type="protein sequence ID" value="CAI3644767.1"/>
    <property type="molecule type" value="Genomic_DNA"/>
</dbReference>
<dbReference type="EMBL" id="PDCJ01000001">
    <property type="protein sequence ID" value="PEG30639.1"/>
    <property type="molecule type" value="Genomic_DNA"/>
</dbReference>
<dbReference type="NCBIfam" id="TIGR01549">
    <property type="entry name" value="HAD-SF-IA-v1"/>
    <property type="match status" value="1"/>
</dbReference>
<dbReference type="STRING" id="137838.GCA_001458595_01984"/>
<evidence type="ECO:0000313" key="5">
    <source>
        <dbReference type="EMBL" id="PEG30639.1"/>
    </source>
</evidence>
<dbReference type="PANTHER" id="PTHR18901:SF38">
    <property type="entry name" value="PSEUDOURIDINE-5'-PHOSPHATASE"/>
    <property type="match status" value="1"/>
</dbReference>
<comment type="caution">
    <text evidence="5">The sequence shown here is derived from an EMBL/GenBank/DDBJ whole genome shotgun (WGS) entry which is preliminary data.</text>
</comment>
<dbReference type="SFLD" id="SFLDG01135">
    <property type="entry name" value="C1.5.6:_HAD__Beta-PGM__Phospha"/>
    <property type="match status" value="1"/>
</dbReference>
<evidence type="ECO:0000313" key="6">
    <source>
        <dbReference type="Proteomes" id="UP000220840"/>
    </source>
</evidence>
<dbReference type="InterPro" id="IPR041492">
    <property type="entry name" value="HAD_2"/>
</dbReference>